<dbReference type="Proteomes" id="UP001359559">
    <property type="component" value="Unassembled WGS sequence"/>
</dbReference>
<proteinExistence type="predicted"/>
<gene>
    <name evidence="1" type="ORF">RJT34_18064</name>
</gene>
<dbReference type="EMBL" id="JAYKXN010000004">
    <property type="protein sequence ID" value="KAK7295159.1"/>
    <property type="molecule type" value="Genomic_DNA"/>
</dbReference>
<comment type="caution">
    <text evidence="1">The sequence shown here is derived from an EMBL/GenBank/DDBJ whole genome shotgun (WGS) entry which is preliminary data.</text>
</comment>
<dbReference type="AlphaFoldDB" id="A0AAN9PF26"/>
<evidence type="ECO:0000313" key="1">
    <source>
        <dbReference type="EMBL" id="KAK7295159.1"/>
    </source>
</evidence>
<organism evidence="1 2">
    <name type="scientific">Clitoria ternatea</name>
    <name type="common">Butterfly pea</name>
    <dbReference type="NCBI Taxonomy" id="43366"/>
    <lineage>
        <taxon>Eukaryota</taxon>
        <taxon>Viridiplantae</taxon>
        <taxon>Streptophyta</taxon>
        <taxon>Embryophyta</taxon>
        <taxon>Tracheophyta</taxon>
        <taxon>Spermatophyta</taxon>
        <taxon>Magnoliopsida</taxon>
        <taxon>eudicotyledons</taxon>
        <taxon>Gunneridae</taxon>
        <taxon>Pentapetalae</taxon>
        <taxon>rosids</taxon>
        <taxon>fabids</taxon>
        <taxon>Fabales</taxon>
        <taxon>Fabaceae</taxon>
        <taxon>Papilionoideae</taxon>
        <taxon>50 kb inversion clade</taxon>
        <taxon>NPAAA clade</taxon>
        <taxon>indigoferoid/millettioid clade</taxon>
        <taxon>Phaseoleae</taxon>
        <taxon>Clitoria</taxon>
    </lineage>
</organism>
<evidence type="ECO:0000313" key="2">
    <source>
        <dbReference type="Proteomes" id="UP001359559"/>
    </source>
</evidence>
<keyword evidence="2" id="KW-1185">Reference proteome</keyword>
<name>A0AAN9PF26_CLITE</name>
<reference evidence="1 2" key="1">
    <citation type="submission" date="2024-01" db="EMBL/GenBank/DDBJ databases">
        <title>The genomes of 5 underutilized Papilionoideae crops provide insights into root nodulation and disease resistance.</title>
        <authorList>
            <person name="Yuan L."/>
        </authorList>
    </citation>
    <scope>NUCLEOTIDE SEQUENCE [LARGE SCALE GENOMIC DNA]</scope>
    <source>
        <strain evidence="1">LY-2023</strain>
        <tissue evidence="1">Leaf</tissue>
    </source>
</reference>
<sequence>MSLLKCLRELCSITGEVWLYVPKTNPHLLLSQRREQNLKSYISSTLQFLPVEFLNYKFVNTSGENFLLNQLQYIQID</sequence>
<protein>
    <submittedName>
        <fullName evidence="1">Uncharacterized protein</fullName>
    </submittedName>
</protein>
<accession>A0AAN9PF26</accession>